<keyword evidence="4" id="KW-1185">Reference proteome</keyword>
<protein>
    <submittedName>
        <fullName evidence="3">Retrovirus-related Pol polyprotein from transposon RE1</fullName>
    </submittedName>
</protein>
<dbReference type="PANTHER" id="PTHR37610:SF40">
    <property type="entry name" value="OS01G0909600 PROTEIN"/>
    <property type="match status" value="1"/>
</dbReference>
<dbReference type="EMBL" id="JAAIUW010000006">
    <property type="protein sequence ID" value="KAF7825114.1"/>
    <property type="molecule type" value="Genomic_DNA"/>
</dbReference>
<dbReference type="AlphaFoldDB" id="A0A834TP70"/>
<dbReference type="Proteomes" id="UP000634136">
    <property type="component" value="Unassembled WGS sequence"/>
</dbReference>
<name>A0A834TP70_9FABA</name>
<dbReference type="Pfam" id="PF05699">
    <property type="entry name" value="Dimer_Tnp_hAT"/>
    <property type="match status" value="1"/>
</dbReference>
<dbReference type="InterPro" id="IPR008906">
    <property type="entry name" value="HATC_C_dom"/>
</dbReference>
<evidence type="ECO:0000313" key="4">
    <source>
        <dbReference type="Proteomes" id="UP000634136"/>
    </source>
</evidence>
<evidence type="ECO:0000313" key="3">
    <source>
        <dbReference type="EMBL" id="KAF7825114.1"/>
    </source>
</evidence>
<feature type="domain" description="HAT C-terminal dimerisation" evidence="1">
    <location>
        <begin position="1"/>
        <end position="29"/>
    </location>
</feature>
<sequence>MARDILAIPISTVASESTFSIGKKRIDERPYMLHNYDHPRMALVNTPLTGTNYLTWSLAMMTSLEAKDKLGFVHGSLLALTDET</sequence>
<dbReference type="OrthoDB" id="1750137at2759"/>
<organism evidence="3 4">
    <name type="scientific">Senna tora</name>
    <dbReference type="NCBI Taxonomy" id="362788"/>
    <lineage>
        <taxon>Eukaryota</taxon>
        <taxon>Viridiplantae</taxon>
        <taxon>Streptophyta</taxon>
        <taxon>Embryophyta</taxon>
        <taxon>Tracheophyta</taxon>
        <taxon>Spermatophyta</taxon>
        <taxon>Magnoliopsida</taxon>
        <taxon>eudicotyledons</taxon>
        <taxon>Gunneridae</taxon>
        <taxon>Pentapetalae</taxon>
        <taxon>rosids</taxon>
        <taxon>fabids</taxon>
        <taxon>Fabales</taxon>
        <taxon>Fabaceae</taxon>
        <taxon>Caesalpinioideae</taxon>
        <taxon>Cassia clade</taxon>
        <taxon>Senna</taxon>
    </lineage>
</organism>
<evidence type="ECO:0000259" key="1">
    <source>
        <dbReference type="Pfam" id="PF05699"/>
    </source>
</evidence>
<reference evidence="3" key="1">
    <citation type="submission" date="2020-09" db="EMBL/GenBank/DDBJ databases">
        <title>Genome-Enabled Discovery of Anthraquinone Biosynthesis in Senna tora.</title>
        <authorList>
            <person name="Kang S.-H."/>
            <person name="Pandey R.P."/>
            <person name="Lee C.-M."/>
            <person name="Sim J.-S."/>
            <person name="Jeong J.-T."/>
            <person name="Choi B.-S."/>
            <person name="Jung M."/>
            <person name="Ginzburg D."/>
            <person name="Zhao K."/>
            <person name="Won S.Y."/>
            <person name="Oh T.-J."/>
            <person name="Yu Y."/>
            <person name="Kim N.-H."/>
            <person name="Lee O.R."/>
            <person name="Lee T.-H."/>
            <person name="Bashyal P."/>
            <person name="Kim T.-S."/>
            <person name="Lee W.-H."/>
            <person name="Kawkins C."/>
            <person name="Kim C.-K."/>
            <person name="Kim J.S."/>
            <person name="Ahn B.O."/>
            <person name="Rhee S.Y."/>
            <person name="Sohng J.K."/>
        </authorList>
    </citation>
    <scope>NUCLEOTIDE SEQUENCE</scope>
    <source>
        <tissue evidence="3">Leaf</tissue>
    </source>
</reference>
<feature type="domain" description="Retrotransposon Copia-like N-terminal" evidence="2">
    <location>
        <begin position="34"/>
        <end position="77"/>
    </location>
</feature>
<proteinExistence type="predicted"/>
<dbReference type="Pfam" id="PF14244">
    <property type="entry name" value="Retrotran_gag_3"/>
    <property type="match status" value="1"/>
</dbReference>
<accession>A0A834TP70</accession>
<comment type="caution">
    <text evidence="3">The sequence shown here is derived from an EMBL/GenBank/DDBJ whole genome shotgun (WGS) entry which is preliminary data.</text>
</comment>
<dbReference type="PANTHER" id="PTHR37610">
    <property type="entry name" value="CCHC-TYPE DOMAIN-CONTAINING PROTEIN"/>
    <property type="match status" value="1"/>
</dbReference>
<dbReference type="InterPro" id="IPR029472">
    <property type="entry name" value="Copia-like_N"/>
</dbReference>
<gene>
    <name evidence="3" type="ORF">G2W53_016278</name>
</gene>
<evidence type="ECO:0000259" key="2">
    <source>
        <dbReference type="Pfam" id="PF14244"/>
    </source>
</evidence>
<dbReference type="GO" id="GO:0046983">
    <property type="term" value="F:protein dimerization activity"/>
    <property type="evidence" value="ECO:0007669"/>
    <property type="project" value="InterPro"/>
</dbReference>